<dbReference type="EMBL" id="JAKKDU010000028">
    <property type="protein sequence ID" value="MCF7569657.1"/>
    <property type="molecule type" value="Genomic_DNA"/>
</dbReference>
<keyword evidence="2" id="KW-1185">Reference proteome</keyword>
<dbReference type="RefSeq" id="WP_237240984.1">
    <property type="nucleotide sequence ID" value="NZ_JAKKDU010000028.1"/>
</dbReference>
<dbReference type="Proteomes" id="UP001199795">
    <property type="component" value="Unassembled WGS sequence"/>
</dbReference>
<comment type="caution">
    <text evidence="1">The sequence shown here is derived from an EMBL/GenBank/DDBJ whole genome shotgun (WGS) entry which is preliminary data.</text>
</comment>
<dbReference type="AlphaFoldDB" id="A0AAE3ES33"/>
<gene>
    <name evidence="1" type="ORF">L3X37_15020</name>
</gene>
<organism evidence="1 2">
    <name type="scientific">Wocania arenilitoris</name>
    <dbReference type="NCBI Taxonomy" id="2044858"/>
    <lineage>
        <taxon>Bacteria</taxon>
        <taxon>Pseudomonadati</taxon>
        <taxon>Bacteroidota</taxon>
        <taxon>Flavobacteriia</taxon>
        <taxon>Flavobacteriales</taxon>
        <taxon>Flavobacteriaceae</taxon>
        <taxon>Wocania</taxon>
    </lineage>
</organism>
<accession>A0AAE3ES33</accession>
<protein>
    <submittedName>
        <fullName evidence="1">Uncharacterized protein</fullName>
    </submittedName>
</protein>
<reference evidence="1" key="1">
    <citation type="submission" date="2022-01" db="EMBL/GenBank/DDBJ databases">
        <title>Draft genome sequence of Sabulilitoribacter arenilitoris KCTC 52401.</title>
        <authorList>
            <person name="Oh J.-S."/>
        </authorList>
    </citation>
    <scope>NUCLEOTIDE SEQUENCE</scope>
    <source>
        <strain evidence="1">HMF6543</strain>
    </source>
</reference>
<proteinExistence type="predicted"/>
<evidence type="ECO:0000313" key="1">
    <source>
        <dbReference type="EMBL" id="MCF7569657.1"/>
    </source>
</evidence>
<evidence type="ECO:0000313" key="2">
    <source>
        <dbReference type="Proteomes" id="UP001199795"/>
    </source>
</evidence>
<feature type="non-terminal residue" evidence="1">
    <location>
        <position position="1"/>
    </location>
</feature>
<name>A0AAE3ES33_9FLAO</name>
<sequence>WIVMLLGHIGDQTGEYEKNKIREAIGRYDELWEEWKELEKISPSCATIYEPNGFAIRGHLDIYGNPEIGISASVDSYRNLK</sequence>